<accession>A0A6A5ZCV8</accession>
<dbReference type="OrthoDB" id="5329176at2759"/>
<evidence type="ECO:0000256" key="3">
    <source>
        <dbReference type="ARBA" id="ARBA00022989"/>
    </source>
</evidence>
<dbReference type="Proteomes" id="UP000799770">
    <property type="component" value="Unassembled WGS sequence"/>
</dbReference>
<dbReference type="Pfam" id="PF20684">
    <property type="entry name" value="Fung_rhodopsin"/>
    <property type="match status" value="1"/>
</dbReference>
<evidence type="ECO:0000256" key="6">
    <source>
        <dbReference type="SAM" id="MobiDB-lite"/>
    </source>
</evidence>
<dbReference type="GO" id="GO:0016020">
    <property type="term" value="C:membrane"/>
    <property type="evidence" value="ECO:0007669"/>
    <property type="project" value="UniProtKB-SubCell"/>
</dbReference>
<dbReference type="InterPro" id="IPR049326">
    <property type="entry name" value="Rhodopsin_dom_fungi"/>
</dbReference>
<evidence type="ECO:0000256" key="1">
    <source>
        <dbReference type="ARBA" id="ARBA00004141"/>
    </source>
</evidence>
<dbReference type="PANTHER" id="PTHR33048:SF156">
    <property type="entry name" value="INTEGRAL MEMBRANE PROTEIN"/>
    <property type="match status" value="1"/>
</dbReference>
<dbReference type="PANTHER" id="PTHR33048">
    <property type="entry name" value="PTH11-LIKE INTEGRAL MEMBRANE PROTEIN (AFU_ORTHOLOGUE AFUA_5G11245)"/>
    <property type="match status" value="1"/>
</dbReference>
<feature type="domain" description="Rhodopsin" evidence="8">
    <location>
        <begin position="46"/>
        <end position="280"/>
    </location>
</feature>
<sequence>MSPTAVAKSTASPSPEYLAENVGSRTLGTCIAFIVLQTAFMVLFCAARFIKKNYRGLDFWLLVPTSYLFCMAMCIVILLSVTLGLTGRHLIALQLENPSKITTFLKLTKVIEFLYLLSTTFPKLAILALYKRIFPSRPYQIATYTVAALVLLTCVGGVLTSLTICRPFAYHWNKTISGGHCGDSTAEYQYIGIPNIVTDLLILALPMPGIYKLHTDMPIKFGLFLTFLAGSIGLVVAIVRTVQWFTTDWTTDPTFHIIEATVAEPGIYFIAACMPSLRPLKRAMFGDKSMTRYLFAKFSTSSNEKPSWLGSGRARPKRTFPSGESDGNSRKASEDEIALTERAVV</sequence>
<comment type="similarity">
    <text evidence="5">Belongs to the SAT4 family.</text>
</comment>
<comment type="subcellular location">
    <subcellularLocation>
        <location evidence="1">Membrane</location>
        <topology evidence="1">Multi-pass membrane protein</topology>
    </subcellularLocation>
</comment>
<feature type="transmembrane region" description="Helical" evidence="7">
    <location>
        <begin position="26"/>
        <end position="47"/>
    </location>
</feature>
<keyword evidence="4 7" id="KW-0472">Membrane</keyword>
<keyword evidence="3 7" id="KW-1133">Transmembrane helix</keyword>
<name>A0A6A5ZCV8_9PLEO</name>
<dbReference type="AlphaFoldDB" id="A0A6A5ZCV8"/>
<feature type="transmembrane region" description="Helical" evidence="7">
    <location>
        <begin position="223"/>
        <end position="242"/>
    </location>
</feature>
<reference evidence="9" key="1">
    <citation type="journal article" date="2020" name="Stud. Mycol.">
        <title>101 Dothideomycetes genomes: a test case for predicting lifestyles and emergence of pathogens.</title>
        <authorList>
            <person name="Haridas S."/>
            <person name="Albert R."/>
            <person name="Binder M."/>
            <person name="Bloem J."/>
            <person name="Labutti K."/>
            <person name="Salamov A."/>
            <person name="Andreopoulos B."/>
            <person name="Baker S."/>
            <person name="Barry K."/>
            <person name="Bills G."/>
            <person name="Bluhm B."/>
            <person name="Cannon C."/>
            <person name="Castanera R."/>
            <person name="Culley D."/>
            <person name="Daum C."/>
            <person name="Ezra D."/>
            <person name="Gonzalez J."/>
            <person name="Henrissat B."/>
            <person name="Kuo A."/>
            <person name="Liang C."/>
            <person name="Lipzen A."/>
            <person name="Lutzoni F."/>
            <person name="Magnuson J."/>
            <person name="Mondo S."/>
            <person name="Nolan M."/>
            <person name="Ohm R."/>
            <person name="Pangilinan J."/>
            <person name="Park H.-J."/>
            <person name="Ramirez L."/>
            <person name="Alfaro M."/>
            <person name="Sun H."/>
            <person name="Tritt A."/>
            <person name="Yoshinaga Y."/>
            <person name="Zwiers L.-H."/>
            <person name="Turgeon B."/>
            <person name="Goodwin S."/>
            <person name="Spatafora J."/>
            <person name="Crous P."/>
            <person name="Grigoriev I."/>
        </authorList>
    </citation>
    <scope>NUCLEOTIDE SEQUENCE</scope>
    <source>
        <strain evidence="9">CBS 627.86</strain>
    </source>
</reference>
<feature type="transmembrane region" description="Helical" evidence="7">
    <location>
        <begin position="142"/>
        <end position="169"/>
    </location>
</feature>
<dbReference type="EMBL" id="ML977319">
    <property type="protein sequence ID" value="KAF2117349.1"/>
    <property type="molecule type" value="Genomic_DNA"/>
</dbReference>
<proteinExistence type="inferred from homology"/>
<dbReference type="InterPro" id="IPR052337">
    <property type="entry name" value="SAT4-like"/>
</dbReference>
<feature type="region of interest" description="Disordered" evidence="6">
    <location>
        <begin position="302"/>
        <end position="345"/>
    </location>
</feature>
<feature type="transmembrane region" description="Helical" evidence="7">
    <location>
        <begin position="113"/>
        <end position="130"/>
    </location>
</feature>
<evidence type="ECO:0000259" key="8">
    <source>
        <dbReference type="Pfam" id="PF20684"/>
    </source>
</evidence>
<evidence type="ECO:0000313" key="9">
    <source>
        <dbReference type="EMBL" id="KAF2117349.1"/>
    </source>
</evidence>
<gene>
    <name evidence="9" type="ORF">BDV96DRAFT_644773</name>
</gene>
<evidence type="ECO:0000256" key="5">
    <source>
        <dbReference type="ARBA" id="ARBA00038359"/>
    </source>
</evidence>
<evidence type="ECO:0000256" key="7">
    <source>
        <dbReference type="SAM" id="Phobius"/>
    </source>
</evidence>
<evidence type="ECO:0000313" key="10">
    <source>
        <dbReference type="Proteomes" id="UP000799770"/>
    </source>
</evidence>
<evidence type="ECO:0000256" key="4">
    <source>
        <dbReference type="ARBA" id="ARBA00023136"/>
    </source>
</evidence>
<feature type="transmembrane region" description="Helical" evidence="7">
    <location>
        <begin position="59"/>
        <end position="85"/>
    </location>
</feature>
<organism evidence="9 10">
    <name type="scientific">Lophiotrema nucula</name>
    <dbReference type="NCBI Taxonomy" id="690887"/>
    <lineage>
        <taxon>Eukaryota</taxon>
        <taxon>Fungi</taxon>
        <taxon>Dikarya</taxon>
        <taxon>Ascomycota</taxon>
        <taxon>Pezizomycotina</taxon>
        <taxon>Dothideomycetes</taxon>
        <taxon>Pleosporomycetidae</taxon>
        <taxon>Pleosporales</taxon>
        <taxon>Lophiotremataceae</taxon>
        <taxon>Lophiotrema</taxon>
    </lineage>
</organism>
<evidence type="ECO:0000256" key="2">
    <source>
        <dbReference type="ARBA" id="ARBA00022692"/>
    </source>
</evidence>
<keyword evidence="10" id="KW-1185">Reference proteome</keyword>
<keyword evidence="2 7" id="KW-0812">Transmembrane</keyword>
<protein>
    <recommendedName>
        <fullName evidence="8">Rhodopsin domain-containing protein</fullName>
    </recommendedName>
</protein>